<dbReference type="GO" id="GO:0005737">
    <property type="term" value="C:cytoplasm"/>
    <property type="evidence" value="ECO:0007669"/>
    <property type="project" value="TreeGrafter"/>
</dbReference>
<evidence type="ECO:0000256" key="7">
    <source>
        <dbReference type="ARBA" id="ARBA00023209"/>
    </source>
</evidence>
<evidence type="ECO:0000256" key="8">
    <source>
        <dbReference type="ARBA" id="ARBA00023264"/>
    </source>
</evidence>
<organism evidence="14 15">
    <name type="scientific">Salinomyces thailandicus</name>
    <dbReference type="NCBI Taxonomy" id="706561"/>
    <lineage>
        <taxon>Eukaryota</taxon>
        <taxon>Fungi</taxon>
        <taxon>Dikarya</taxon>
        <taxon>Ascomycota</taxon>
        <taxon>Pezizomycotina</taxon>
        <taxon>Dothideomycetes</taxon>
        <taxon>Dothideomycetidae</taxon>
        <taxon>Mycosphaerellales</taxon>
        <taxon>Teratosphaeriaceae</taxon>
        <taxon>Salinomyces</taxon>
    </lineage>
</organism>
<evidence type="ECO:0000256" key="5">
    <source>
        <dbReference type="ARBA" id="ARBA00022695"/>
    </source>
</evidence>
<feature type="region of interest" description="Disordered" evidence="12">
    <location>
        <begin position="1"/>
        <end position="24"/>
    </location>
</feature>
<dbReference type="EMBL" id="NAJL01000055">
    <property type="protein sequence ID" value="TKA23492.1"/>
    <property type="molecule type" value="Genomic_DNA"/>
</dbReference>
<keyword evidence="6" id="KW-0443">Lipid metabolism</keyword>
<keyword evidence="5" id="KW-0548">Nucleotidyltransferase</keyword>
<comment type="similarity">
    <text evidence="2">Belongs to the cytidylyltransferase family.</text>
</comment>
<keyword evidence="8" id="KW-1208">Phospholipid metabolism</keyword>
<dbReference type="Gene3D" id="3.40.50.620">
    <property type="entry name" value="HUPs"/>
    <property type="match status" value="2"/>
</dbReference>
<dbReference type="UniPathway" id="UPA00558">
    <property type="reaction ID" value="UER00742"/>
</dbReference>
<sequence length="437" mass="47357">MSSSTAPLPDSSASTSTSTTTTTTTTLPLSENRIWIDGCFDFFHHGHAGVILQSRRLGTELLVGLHSDPDIAANKGPTVMNLAERVAAVDASRWSTQCIPHAPYVTSLEYIGRYGCMYVAHGDDITSDADGQDCYRYVKEARRMKIVPRTPGISTTDLVGRMLRGGTEHFVQSLPACLEGGEGVGEGNGKEMNRRIHEYAAAANGLDPWVNVYCYQDNLEPPFRHLVPGLGPRPGQRIVYVDGAFDLFSAGHIGFLRAVTTHETSLAPQSQPQQQQQQDSPFYLILGLHPDHAVNAVKGGPYPIMNLFERALCAIQARFVHAVVLAAPTRPTNAYFASLPPLQAAGKPLPDAVYHGAPRHPSSPASSLDERYADAKAAGIFTEISPPPEFRDVDAAQIVSRILGRRAEYEERERRKGGKSLAEGVLKSGEMGRGKSG</sequence>
<evidence type="ECO:0000256" key="1">
    <source>
        <dbReference type="ARBA" id="ARBA00005189"/>
    </source>
</evidence>
<comment type="pathway">
    <text evidence="1">Lipid metabolism.</text>
</comment>
<gene>
    <name evidence="14" type="ORF">B0A50_07519</name>
</gene>
<dbReference type="GO" id="GO:0006646">
    <property type="term" value="P:phosphatidylethanolamine biosynthetic process"/>
    <property type="evidence" value="ECO:0007669"/>
    <property type="project" value="UniProtKB-UniPathway"/>
</dbReference>
<evidence type="ECO:0000256" key="4">
    <source>
        <dbReference type="ARBA" id="ARBA00022679"/>
    </source>
</evidence>
<dbReference type="InterPro" id="IPR041723">
    <property type="entry name" value="CCT"/>
</dbReference>
<feature type="domain" description="Cytidyltransferase-like" evidence="13">
    <location>
        <begin position="36"/>
        <end position="159"/>
    </location>
</feature>
<feature type="region of interest" description="Disordered" evidence="12">
    <location>
        <begin position="407"/>
        <end position="437"/>
    </location>
</feature>
<evidence type="ECO:0000256" key="10">
    <source>
        <dbReference type="ARBA" id="ARBA00024221"/>
    </source>
</evidence>
<keyword evidence="4" id="KW-0808">Transferase</keyword>
<dbReference type="PANTHER" id="PTHR45780">
    <property type="entry name" value="ETHANOLAMINE-PHOSPHATE CYTIDYLYLTRANSFERASE"/>
    <property type="match status" value="1"/>
</dbReference>
<accession>A0A4U0TNY9</accession>
<dbReference type="CDD" id="cd02174">
    <property type="entry name" value="CCT"/>
    <property type="match status" value="1"/>
</dbReference>
<evidence type="ECO:0000256" key="12">
    <source>
        <dbReference type="SAM" id="MobiDB-lite"/>
    </source>
</evidence>
<dbReference type="InterPro" id="IPR004821">
    <property type="entry name" value="Cyt_trans-like"/>
</dbReference>
<comment type="caution">
    <text evidence="14">The sequence shown here is derived from an EMBL/GenBank/DDBJ whole genome shotgun (WGS) entry which is preliminary data.</text>
</comment>
<evidence type="ECO:0000259" key="13">
    <source>
        <dbReference type="Pfam" id="PF01467"/>
    </source>
</evidence>
<evidence type="ECO:0000256" key="11">
    <source>
        <dbReference type="ARBA" id="ARBA00031473"/>
    </source>
</evidence>
<proteinExistence type="inferred from homology"/>
<dbReference type="SUPFAM" id="SSF52374">
    <property type="entry name" value="Nucleotidylyl transferase"/>
    <property type="match status" value="2"/>
</dbReference>
<evidence type="ECO:0000313" key="14">
    <source>
        <dbReference type="EMBL" id="TKA23492.1"/>
    </source>
</evidence>
<evidence type="ECO:0000256" key="6">
    <source>
        <dbReference type="ARBA" id="ARBA00023098"/>
    </source>
</evidence>
<evidence type="ECO:0000256" key="9">
    <source>
        <dbReference type="ARBA" id="ARBA00024191"/>
    </source>
</evidence>
<dbReference type="AlphaFoldDB" id="A0A4U0TNY9"/>
<dbReference type="EC" id="2.7.7.14" evidence="10"/>
<dbReference type="GO" id="GO:0004306">
    <property type="term" value="F:ethanolamine-phosphate cytidylyltransferase activity"/>
    <property type="evidence" value="ECO:0007669"/>
    <property type="project" value="UniProtKB-EC"/>
</dbReference>
<dbReference type="Pfam" id="PF01467">
    <property type="entry name" value="CTP_transf_like"/>
    <property type="match status" value="1"/>
</dbReference>
<comment type="pathway">
    <text evidence="9">Phospholipid metabolism; phosphatidylethanolamine biosynthesis; phosphatidylethanolamine from ethanolamine: step 2/3.</text>
</comment>
<keyword evidence="7" id="KW-0594">Phospholipid biosynthesis</keyword>
<dbReference type="PANTHER" id="PTHR45780:SF2">
    <property type="entry name" value="ETHANOLAMINE-PHOSPHATE CYTIDYLYLTRANSFERASE"/>
    <property type="match status" value="1"/>
</dbReference>
<evidence type="ECO:0000256" key="3">
    <source>
        <dbReference type="ARBA" id="ARBA00022516"/>
    </source>
</evidence>
<evidence type="ECO:0000313" key="15">
    <source>
        <dbReference type="Proteomes" id="UP000308549"/>
    </source>
</evidence>
<dbReference type="InterPro" id="IPR044608">
    <property type="entry name" value="Ect1/PCYT2"/>
</dbReference>
<reference evidence="14 15" key="1">
    <citation type="submission" date="2017-03" db="EMBL/GenBank/DDBJ databases">
        <title>Genomes of endolithic fungi from Antarctica.</title>
        <authorList>
            <person name="Coleine C."/>
            <person name="Masonjones S."/>
            <person name="Stajich J.E."/>
        </authorList>
    </citation>
    <scope>NUCLEOTIDE SEQUENCE [LARGE SCALE GENOMIC DNA]</scope>
    <source>
        <strain evidence="14 15">CCFEE 6315</strain>
    </source>
</reference>
<keyword evidence="15" id="KW-1185">Reference proteome</keyword>
<keyword evidence="3" id="KW-0444">Lipid biosynthesis</keyword>
<dbReference type="NCBIfam" id="TIGR00125">
    <property type="entry name" value="cyt_tran_rel"/>
    <property type="match status" value="1"/>
</dbReference>
<evidence type="ECO:0000256" key="2">
    <source>
        <dbReference type="ARBA" id="ARBA00010101"/>
    </source>
</evidence>
<dbReference type="InterPro" id="IPR014729">
    <property type="entry name" value="Rossmann-like_a/b/a_fold"/>
</dbReference>
<dbReference type="Proteomes" id="UP000308549">
    <property type="component" value="Unassembled WGS sequence"/>
</dbReference>
<name>A0A4U0TNY9_9PEZI</name>
<protein>
    <recommendedName>
        <fullName evidence="10">ethanolamine-phosphate cytidylyltransferase</fullName>
        <ecNumber evidence="10">2.7.7.14</ecNumber>
    </recommendedName>
    <alternativeName>
        <fullName evidence="11">CTP:phosphoethanolamine cytidylyltransferase</fullName>
    </alternativeName>
</protein>
<dbReference type="OrthoDB" id="40021at2759"/>